<dbReference type="AlphaFoldDB" id="A0AA86YHJ3"/>
<accession>A0AA86YHJ3</accession>
<sequence>MKVSKSKMRKAKSTRITTSGTVIKSPEKVKTATGKVMATMTIQAESDKRSPDFHNHVGWL</sequence>
<dbReference type="Proteomes" id="UP000004506">
    <property type="component" value="Unassembled WGS sequence"/>
</dbReference>
<evidence type="ECO:0000256" key="1">
    <source>
        <dbReference type="SAM" id="MobiDB-lite"/>
    </source>
</evidence>
<reference evidence="2 3" key="3">
    <citation type="submission" date="2008-05" db="EMBL/GenBank/DDBJ databases">
        <authorList>
            <person name="Fulton L."/>
            <person name="Clifton S."/>
            <person name="Fulton B."/>
            <person name="Xu J."/>
            <person name="Minx P."/>
            <person name="Pepin K.H."/>
            <person name="Johnson M."/>
            <person name="Thiruvilangam P."/>
            <person name="Bhonagiri V."/>
            <person name="Nash W.E."/>
            <person name="Mardis E.R."/>
            <person name="Wilson R.K."/>
        </authorList>
    </citation>
    <scope>NUCLEOTIDE SEQUENCE [LARGE SCALE GENOMIC DNA]</scope>
    <source>
        <strain evidence="2 3">ATCC 25827</strain>
    </source>
</reference>
<protein>
    <submittedName>
        <fullName evidence="2">Uncharacterized protein</fullName>
    </submittedName>
</protein>
<comment type="caution">
    <text evidence="2">The sequence shown here is derived from an EMBL/GenBank/DDBJ whole genome shotgun (WGS) entry which is preliminary data.</text>
</comment>
<proteinExistence type="predicted"/>
<feature type="region of interest" description="Disordered" evidence="1">
    <location>
        <begin position="1"/>
        <end position="21"/>
    </location>
</feature>
<dbReference type="EMBL" id="ABJD02000101">
    <property type="protein sequence ID" value="EDU58627.1"/>
    <property type="molecule type" value="Genomic_DNA"/>
</dbReference>
<organism evidence="2 3">
    <name type="scientific">Providencia stuartii ATCC 25827</name>
    <dbReference type="NCBI Taxonomy" id="471874"/>
    <lineage>
        <taxon>Bacteria</taxon>
        <taxon>Pseudomonadati</taxon>
        <taxon>Pseudomonadota</taxon>
        <taxon>Gammaproteobacteria</taxon>
        <taxon>Enterobacterales</taxon>
        <taxon>Morganellaceae</taxon>
        <taxon>Providencia</taxon>
    </lineage>
</organism>
<gene>
    <name evidence="2" type="ORF">PROSTU_01804</name>
</gene>
<reference evidence="3" key="2">
    <citation type="submission" date="2008-04" db="EMBL/GenBank/DDBJ databases">
        <title>Draft genome sequence of Providencia stuartii(ATCC 25827).</title>
        <authorList>
            <person name="Sudarsanam P."/>
            <person name="Ley R."/>
            <person name="Guruge J."/>
            <person name="Turnbaugh P.J."/>
            <person name="Mahowald M."/>
            <person name="Liep D."/>
            <person name="Gordon J."/>
        </authorList>
    </citation>
    <scope>NUCLEOTIDE SEQUENCE [LARGE SCALE GENOMIC DNA]</scope>
    <source>
        <strain evidence="3">ATCC 25827</strain>
    </source>
</reference>
<evidence type="ECO:0000313" key="2">
    <source>
        <dbReference type="EMBL" id="EDU58627.1"/>
    </source>
</evidence>
<evidence type="ECO:0000313" key="3">
    <source>
        <dbReference type="Proteomes" id="UP000004506"/>
    </source>
</evidence>
<reference evidence="3" key="1">
    <citation type="submission" date="2008-04" db="EMBL/GenBank/DDBJ databases">
        <title>Draft genome sequence of Providencia stuartii (ATCC 25827).</title>
        <authorList>
            <person name="Sudarsanam P."/>
            <person name="Ley R."/>
            <person name="Guruge J."/>
            <person name="Turnbaugh P.J."/>
            <person name="Mahowald M."/>
            <person name="Liep D."/>
            <person name="Gordon J."/>
        </authorList>
    </citation>
    <scope>NUCLEOTIDE SEQUENCE [LARGE SCALE GENOMIC DNA]</scope>
    <source>
        <strain evidence="3">ATCC 25827</strain>
    </source>
</reference>
<name>A0AA86YHJ3_PROST</name>
<feature type="compositionally biased region" description="Basic residues" evidence="1">
    <location>
        <begin position="1"/>
        <end position="13"/>
    </location>
</feature>